<dbReference type="PIRSF" id="PIRSF028763">
    <property type="entry name" value="RNA_pol_Rpc34"/>
    <property type="match status" value="1"/>
</dbReference>
<dbReference type="InterPro" id="IPR007832">
    <property type="entry name" value="RNA_pol_Rpc34"/>
</dbReference>
<dbReference type="HOGENOM" id="CLU_033661_0_2_1"/>
<comment type="caution">
    <text evidence="7">The sequence shown here is derived from an EMBL/GenBank/DDBJ whole genome shotgun (WGS) entry which is preliminary data.</text>
</comment>
<dbReference type="AlphaFoldDB" id="A0A0A2L0S8"/>
<sequence>MASAGSQVAELASKLYDACVNEFDPDHLFYQNDFLNLKVIPKNDVALLLECTQSLVNQNLFRLLQKDGKLTWKLIDREDAEKLRNLTPDEAMVYNVIHSTERTGIWVRHIGNRTNLHKSILDRCLKALEGKNYIKSLHNVKYPSRKMYMLAGLAPSEEVTGGAWFTDGVLDANFINSVAGYIEYTVSRKSWYEVPASDRKNKRIKTASGKADVKSDEKTYLPYPHGYAGYPTVAQITLAVNESGITPVRLGEESVVQLLEMLCYDNKLVALGNGEWYRSLKSPEAVKANQSRKPPVDGEDLSVANKHLVKNGMTEAPCGQCPVFRLCAPGGAVSPETCEYFDPWLSNGLGF</sequence>
<dbReference type="SUPFAM" id="SSF46785">
    <property type="entry name" value="Winged helix' DNA-binding domain"/>
    <property type="match status" value="1"/>
</dbReference>
<comment type="subcellular location">
    <subcellularLocation>
        <location evidence="1 6">Nucleus</location>
    </subcellularLocation>
</comment>
<keyword evidence="8" id="KW-1185">Reference proteome</keyword>
<evidence type="ECO:0000313" key="8">
    <source>
        <dbReference type="Proteomes" id="UP000030143"/>
    </source>
</evidence>
<dbReference type="InterPro" id="IPR036390">
    <property type="entry name" value="WH_DNA-bd_sf"/>
</dbReference>
<dbReference type="OrthoDB" id="613763at2759"/>
<dbReference type="STRING" id="27334.A0A0A2L0S8"/>
<dbReference type="RefSeq" id="XP_016596367.1">
    <property type="nucleotide sequence ID" value="XM_016739623.1"/>
</dbReference>
<dbReference type="FunFam" id="1.10.10.10:FF:000116">
    <property type="entry name" value="DNA-directed RNA polymerase III subunit RPC6"/>
    <property type="match status" value="1"/>
</dbReference>
<keyword evidence="3 6" id="KW-0240">DNA-directed RNA polymerase</keyword>
<evidence type="ECO:0000256" key="6">
    <source>
        <dbReference type="PIRNR" id="PIRNR028763"/>
    </source>
</evidence>
<dbReference type="GO" id="GO:0006383">
    <property type="term" value="P:transcription by RNA polymerase III"/>
    <property type="evidence" value="ECO:0007669"/>
    <property type="project" value="UniProtKB-UniRule"/>
</dbReference>
<name>A0A0A2L0S8_PENEN</name>
<keyword evidence="4 6" id="KW-0804">Transcription</keyword>
<evidence type="ECO:0000256" key="3">
    <source>
        <dbReference type="ARBA" id="ARBA00022478"/>
    </source>
</evidence>
<dbReference type="PANTHER" id="PTHR12780">
    <property type="entry name" value="RNA POLYMERASE III DNA DIRECTED , 39KD SUBUNIT-RELATED"/>
    <property type="match status" value="1"/>
</dbReference>
<dbReference type="GO" id="GO:0005654">
    <property type="term" value="C:nucleoplasm"/>
    <property type="evidence" value="ECO:0007669"/>
    <property type="project" value="UniProtKB-ARBA"/>
</dbReference>
<keyword evidence="5 6" id="KW-0539">Nucleus</keyword>
<dbReference type="Gene3D" id="1.10.10.10">
    <property type="entry name" value="Winged helix-like DNA-binding domain superfamily/Winged helix DNA-binding domain"/>
    <property type="match status" value="1"/>
</dbReference>
<evidence type="ECO:0000256" key="5">
    <source>
        <dbReference type="ARBA" id="ARBA00023242"/>
    </source>
</evidence>
<reference evidence="7 8" key="1">
    <citation type="journal article" date="2015" name="Mol. Plant Microbe Interact.">
        <title>Genome, transcriptome, and functional analyses of Penicillium expansum provide new insights into secondary metabolism and pathogenicity.</title>
        <authorList>
            <person name="Ballester A.R."/>
            <person name="Marcet-Houben M."/>
            <person name="Levin E."/>
            <person name="Sela N."/>
            <person name="Selma-Lazaro C."/>
            <person name="Carmona L."/>
            <person name="Wisniewski M."/>
            <person name="Droby S."/>
            <person name="Gonzalez-Candelas L."/>
            <person name="Gabaldon T."/>
        </authorList>
    </citation>
    <scope>NUCLEOTIDE SEQUENCE [LARGE SCALE GENOMIC DNA]</scope>
    <source>
        <strain evidence="7 8">MD-8</strain>
    </source>
</reference>
<dbReference type="GO" id="GO:0005737">
    <property type="term" value="C:cytoplasm"/>
    <property type="evidence" value="ECO:0007669"/>
    <property type="project" value="UniProtKB-ARBA"/>
</dbReference>
<dbReference type="VEuPathDB" id="FungiDB:PEXP_028550"/>
<accession>A0A0A2L0S8</accession>
<dbReference type="InterPro" id="IPR036388">
    <property type="entry name" value="WH-like_DNA-bd_sf"/>
</dbReference>
<dbReference type="Pfam" id="PF05158">
    <property type="entry name" value="RNA_pol_Rpc34"/>
    <property type="match status" value="1"/>
</dbReference>
<organism evidence="7 8">
    <name type="scientific">Penicillium expansum</name>
    <name type="common">Blue mold rot fungus</name>
    <dbReference type="NCBI Taxonomy" id="27334"/>
    <lineage>
        <taxon>Eukaryota</taxon>
        <taxon>Fungi</taxon>
        <taxon>Dikarya</taxon>
        <taxon>Ascomycota</taxon>
        <taxon>Pezizomycotina</taxon>
        <taxon>Eurotiomycetes</taxon>
        <taxon>Eurotiomycetidae</taxon>
        <taxon>Eurotiales</taxon>
        <taxon>Aspergillaceae</taxon>
        <taxon>Penicillium</taxon>
    </lineage>
</organism>
<evidence type="ECO:0000313" key="7">
    <source>
        <dbReference type="EMBL" id="KGO53820.1"/>
    </source>
</evidence>
<gene>
    <name evidence="7" type="ORF">PEX2_023480</name>
</gene>
<proteinExistence type="inferred from homology"/>
<comment type="similarity">
    <text evidence="2 6">Belongs to the eukaryotic RPC34/RPC39 RNA polymerase subunit family.</text>
</comment>
<dbReference type="Proteomes" id="UP000030143">
    <property type="component" value="Unassembled WGS sequence"/>
</dbReference>
<dbReference type="GeneID" id="27675042"/>
<dbReference type="InterPro" id="IPR016049">
    <property type="entry name" value="RNA_pol_Rpc34-like"/>
</dbReference>
<dbReference type="EMBL" id="JQFZ01000245">
    <property type="protein sequence ID" value="KGO53820.1"/>
    <property type="molecule type" value="Genomic_DNA"/>
</dbReference>
<evidence type="ECO:0000256" key="2">
    <source>
        <dbReference type="ARBA" id="ARBA00011038"/>
    </source>
</evidence>
<comment type="function">
    <text evidence="6">DNA-dependent RNA polymerase catalyzes the transcription of DNA into RNA using the four ribonucleoside triphosphates as substrates. Specific peripheric component of RNA polymerase III which synthesizes small RNAs, such as 5S rRNA and tRNAs.</text>
</comment>
<dbReference type="PhylomeDB" id="A0A0A2L0S8"/>
<protein>
    <recommendedName>
        <fullName evidence="6">DNA-directed RNA polymerase III subunit RPC6</fullName>
        <shortName evidence="6">RNA polymerase III subunit C6</shortName>
    </recommendedName>
</protein>
<dbReference type="GO" id="GO:0005666">
    <property type="term" value="C:RNA polymerase III complex"/>
    <property type="evidence" value="ECO:0007669"/>
    <property type="project" value="UniProtKB-UniRule"/>
</dbReference>
<evidence type="ECO:0000256" key="4">
    <source>
        <dbReference type="ARBA" id="ARBA00023163"/>
    </source>
</evidence>
<evidence type="ECO:0000256" key="1">
    <source>
        <dbReference type="ARBA" id="ARBA00004123"/>
    </source>
</evidence>